<name>A0A372IPF6_9BACT</name>
<gene>
    <name evidence="1" type="ORF">D0Y96_08825</name>
</gene>
<protein>
    <submittedName>
        <fullName evidence="1">Uncharacterized protein</fullName>
    </submittedName>
</protein>
<dbReference type="EMBL" id="QVQT01000003">
    <property type="protein sequence ID" value="RFU16842.1"/>
    <property type="molecule type" value="Genomic_DNA"/>
</dbReference>
<reference evidence="1 2" key="1">
    <citation type="submission" date="2018-08" db="EMBL/GenBank/DDBJ databases">
        <title>Acidipila sp. 4G-K13, an acidobacterium isolated from forest soil.</title>
        <authorList>
            <person name="Gao Z.-H."/>
            <person name="Qiu L.-H."/>
        </authorList>
    </citation>
    <scope>NUCLEOTIDE SEQUENCE [LARGE SCALE GENOMIC DNA]</scope>
    <source>
        <strain evidence="1 2">4G-K13</strain>
    </source>
</reference>
<dbReference type="AlphaFoldDB" id="A0A372IPF6"/>
<dbReference type="Proteomes" id="UP000264702">
    <property type="component" value="Unassembled WGS sequence"/>
</dbReference>
<keyword evidence="2" id="KW-1185">Reference proteome</keyword>
<accession>A0A372IPF6</accession>
<organism evidence="1 2">
    <name type="scientific">Paracidobacterium acidisoli</name>
    <dbReference type="NCBI Taxonomy" id="2303751"/>
    <lineage>
        <taxon>Bacteria</taxon>
        <taxon>Pseudomonadati</taxon>
        <taxon>Acidobacteriota</taxon>
        <taxon>Terriglobia</taxon>
        <taxon>Terriglobales</taxon>
        <taxon>Acidobacteriaceae</taxon>
        <taxon>Paracidobacterium</taxon>
    </lineage>
</organism>
<evidence type="ECO:0000313" key="2">
    <source>
        <dbReference type="Proteomes" id="UP000264702"/>
    </source>
</evidence>
<sequence>MAPQLTIDGRWAGGVQRLFWLRRIQKSGKLRQMRQSFTFGTLLYDVSRDTASSLKFAQRRRSLMVAPAQERGLRETAFLETR</sequence>
<comment type="caution">
    <text evidence="1">The sequence shown here is derived from an EMBL/GenBank/DDBJ whole genome shotgun (WGS) entry which is preliminary data.</text>
</comment>
<evidence type="ECO:0000313" key="1">
    <source>
        <dbReference type="EMBL" id="RFU16842.1"/>
    </source>
</evidence>
<proteinExistence type="predicted"/>